<comment type="caution">
    <text evidence="2">The sequence shown here is derived from an EMBL/GenBank/DDBJ whole genome shotgun (WGS) entry which is preliminary data.</text>
</comment>
<organism evidence="2 3">
    <name type="scientific">Dyella jejuensis</name>
    <dbReference type="NCBI Taxonomy" id="1432009"/>
    <lineage>
        <taxon>Bacteria</taxon>
        <taxon>Pseudomonadati</taxon>
        <taxon>Pseudomonadota</taxon>
        <taxon>Gammaproteobacteria</taxon>
        <taxon>Lysobacterales</taxon>
        <taxon>Rhodanobacteraceae</taxon>
        <taxon>Dyella</taxon>
    </lineage>
</organism>
<dbReference type="RefSeq" id="WP_404548923.1">
    <property type="nucleotide sequence ID" value="NZ_JADIKJ010000021.1"/>
</dbReference>
<dbReference type="InterPro" id="IPR013751">
    <property type="entry name" value="ACP_syn_III_N"/>
</dbReference>
<proteinExistence type="predicted"/>
<evidence type="ECO:0000313" key="2">
    <source>
        <dbReference type="EMBL" id="MFK2901979.1"/>
    </source>
</evidence>
<reference evidence="2 3" key="1">
    <citation type="submission" date="2020-10" db="EMBL/GenBank/DDBJ databases">
        <title>Phylogeny of dyella-like bacteria.</title>
        <authorList>
            <person name="Fu J."/>
        </authorList>
    </citation>
    <scope>NUCLEOTIDE SEQUENCE [LARGE SCALE GENOMIC DNA]</scope>
    <source>
        <strain evidence="2 3">JP1</strain>
    </source>
</reference>
<evidence type="ECO:0000259" key="1">
    <source>
        <dbReference type="Pfam" id="PF08545"/>
    </source>
</evidence>
<dbReference type="SUPFAM" id="SSF53901">
    <property type="entry name" value="Thiolase-like"/>
    <property type="match status" value="1"/>
</dbReference>
<dbReference type="Gene3D" id="3.40.47.10">
    <property type="match status" value="2"/>
</dbReference>
<gene>
    <name evidence="2" type="ORF">ISP15_16695</name>
</gene>
<feature type="domain" description="Beta-ketoacyl-[acyl-carrier-protein] synthase III N-terminal" evidence="1">
    <location>
        <begin position="153"/>
        <end position="215"/>
    </location>
</feature>
<protein>
    <recommendedName>
        <fullName evidence="1">Beta-ketoacyl-[acyl-carrier-protein] synthase III N-terminal domain-containing protein</fullName>
    </recommendedName>
</protein>
<evidence type="ECO:0000313" key="3">
    <source>
        <dbReference type="Proteomes" id="UP001620461"/>
    </source>
</evidence>
<dbReference type="EMBL" id="JADIKJ010000021">
    <property type="protein sequence ID" value="MFK2901979.1"/>
    <property type="molecule type" value="Genomic_DNA"/>
</dbReference>
<dbReference type="Proteomes" id="UP001620461">
    <property type="component" value="Unassembled WGS sequence"/>
</dbReference>
<accession>A0ABW8JLW7</accession>
<sequence>MDAVDLESGSVKALRGAALHVEAADSTSLGKLTIMLENTDGGVCGWGGISVELGRRRAVQSIPDAAEKFRKCKLPMSAGMLGYEYFYESKLAPEESISRAIARTLDTTGVSERDVQMLIVASADVDFLTDRQLLPRLLQRHGLSLTLPLTITSQECTGLLSAIHLALGYIQGKSFSNILVVSYDRARDDDQRIQTFGIVSDAVVACLVSSNGDVDFLVKGFSHVSDLRGMQRDDDLATRTSLATAGTDEVFAGSGTSLARVKKVFGTNFFKPLIKYNATALGLVEHQLYAEHAPEFGHCLCADPLLNLGAYFDSEQDWDRGDLFLLQAYAPGFLASMLVERVTPRSNLPAVSIKTELMA</sequence>
<keyword evidence="3" id="KW-1185">Reference proteome</keyword>
<dbReference type="Pfam" id="PF08545">
    <property type="entry name" value="ACP_syn_III"/>
    <property type="match status" value="1"/>
</dbReference>
<name>A0ABW8JLW7_9GAMM</name>
<dbReference type="InterPro" id="IPR016039">
    <property type="entry name" value="Thiolase-like"/>
</dbReference>